<reference evidence="1" key="1">
    <citation type="journal article" date="2014" name="Int. J. Syst. Evol. Microbiol.">
        <title>Complete genome sequence of Corynebacterium casei LMG S-19264T (=DSM 44701T), isolated from a smear-ripened cheese.</title>
        <authorList>
            <consortium name="US DOE Joint Genome Institute (JGI-PGF)"/>
            <person name="Walter F."/>
            <person name="Albersmeier A."/>
            <person name="Kalinowski J."/>
            <person name="Ruckert C."/>
        </authorList>
    </citation>
    <scope>NUCLEOTIDE SEQUENCE</scope>
    <source>
        <strain evidence="1">KCTC 23430</strain>
    </source>
</reference>
<gene>
    <name evidence="1" type="ORF">GCM10007053_04350</name>
</gene>
<sequence>MKPSAIAAYVLAVPTPGSEGNGVLVAYPSDQPTPASGTGSTVNVTESNAVGNSTNITLCTPDSCVGDFNILSRRNDRHVVVDVLGYYYEPFTGVASFSAGNSINSPATQPTEVASLDLTVPSAGIVTLHFRSTVISQGGGVSLGCLVDLNREFVAIAGEMFADGTQDGLFIFPLSGSVPIPVEAGNVSLSVECTSNFDVSTRIGAVTMVTSFAPTTVGAQ</sequence>
<comment type="caution">
    <text evidence="1">The sequence shown here is derived from an EMBL/GenBank/DDBJ whole genome shotgun (WGS) entry which is preliminary data.</text>
</comment>
<dbReference type="Proteomes" id="UP000644693">
    <property type="component" value="Unassembled WGS sequence"/>
</dbReference>
<keyword evidence="2" id="KW-1185">Reference proteome</keyword>
<name>A0A918XE76_9GAMM</name>
<dbReference type="RefSeq" id="WP_189474744.1">
    <property type="nucleotide sequence ID" value="NZ_BMYM01000001.1"/>
</dbReference>
<proteinExistence type="predicted"/>
<organism evidence="1 2">
    <name type="scientific">Parahalioglobus pacificus</name>
    <dbReference type="NCBI Taxonomy" id="930806"/>
    <lineage>
        <taxon>Bacteria</taxon>
        <taxon>Pseudomonadati</taxon>
        <taxon>Pseudomonadota</taxon>
        <taxon>Gammaproteobacteria</taxon>
        <taxon>Cellvibrionales</taxon>
        <taxon>Halieaceae</taxon>
        <taxon>Parahalioglobus</taxon>
    </lineage>
</organism>
<evidence type="ECO:0000313" key="2">
    <source>
        <dbReference type="Proteomes" id="UP000644693"/>
    </source>
</evidence>
<accession>A0A918XE76</accession>
<protein>
    <submittedName>
        <fullName evidence="1">Uncharacterized protein</fullName>
    </submittedName>
</protein>
<evidence type="ECO:0000313" key="1">
    <source>
        <dbReference type="EMBL" id="GHD26861.1"/>
    </source>
</evidence>
<dbReference type="AlphaFoldDB" id="A0A918XE76"/>
<reference evidence="1" key="2">
    <citation type="submission" date="2020-09" db="EMBL/GenBank/DDBJ databases">
        <authorList>
            <person name="Sun Q."/>
            <person name="Kim S."/>
        </authorList>
    </citation>
    <scope>NUCLEOTIDE SEQUENCE</scope>
    <source>
        <strain evidence="1">KCTC 23430</strain>
    </source>
</reference>
<dbReference type="EMBL" id="BMYM01000001">
    <property type="protein sequence ID" value="GHD26861.1"/>
    <property type="molecule type" value="Genomic_DNA"/>
</dbReference>